<proteinExistence type="predicted"/>
<keyword evidence="1" id="KW-0396">Initiation factor</keyword>
<accession>A0ACC3SFU1</accession>
<evidence type="ECO:0000313" key="1">
    <source>
        <dbReference type="EMBL" id="KAK8208008.1"/>
    </source>
</evidence>
<sequence>MAEQTQDLSSSPALTPYEVGSTTPPPLPGRPPTHRMTTTGNTPPKAGSSSDFDVVATYERLLAEDPDLTMPVAAIESLVHALAHTPATTVSETLDLLSTLTAELKRRIPNPISLSAGTDLFQRYIITTLQRPHQLGLSGGVGARGDFEAIRNHLVRNGRLFVERAKEARDKIARFGKHFVRDGSTVLTNGGSRVVGALLKSAAEASVGSYGGRGSIRFRVIYVVSSDEEDAESTANIRALRKLGIPVATIPPTAIAYSLGEVTQCFVGAEGVVENGGIISRLGTYQMGMLAKAAGKPFYVVAESHKFVRLYPLGQMDLGIEQRIVEFRAEGRKDKGRSRETSLNRDEGVVADIEVETAVSTIAAPETIGRREEEDRRVSCSPADAVDFTPPNLISGIITESGILLPSAVSEELIKIWF</sequence>
<keyword evidence="2" id="KW-1185">Reference proteome</keyword>
<reference evidence="1" key="1">
    <citation type="submission" date="2024-02" db="EMBL/GenBank/DDBJ databases">
        <title>Metagenome Assembled Genome of Zalaria obscura JY119.</title>
        <authorList>
            <person name="Vighnesh L."/>
            <person name="Jagadeeshwari U."/>
            <person name="Venkata Ramana C."/>
            <person name="Sasikala C."/>
        </authorList>
    </citation>
    <scope>NUCLEOTIDE SEQUENCE</scope>
    <source>
        <strain evidence="1">JY119</strain>
    </source>
</reference>
<gene>
    <name evidence="1" type="primary">GCN3</name>
    <name evidence="1" type="ORF">M8818_004046</name>
</gene>
<dbReference type="Proteomes" id="UP001320706">
    <property type="component" value="Unassembled WGS sequence"/>
</dbReference>
<name>A0ACC3SFU1_9PEZI</name>
<comment type="caution">
    <text evidence="1">The sequence shown here is derived from an EMBL/GenBank/DDBJ whole genome shotgun (WGS) entry which is preliminary data.</text>
</comment>
<keyword evidence="1" id="KW-0648">Protein biosynthesis</keyword>
<protein>
    <submittedName>
        <fullName evidence="1">Translation initiation factor eIF-2B subunit alpha</fullName>
    </submittedName>
</protein>
<evidence type="ECO:0000313" key="2">
    <source>
        <dbReference type="Proteomes" id="UP001320706"/>
    </source>
</evidence>
<dbReference type="EMBL" id="JAMKPW020000019">
    <property type="protein sequence ID" value="KAK8208008.1"/>
    <property type="molecule type" value="Genomic_DNA"/>
</dbReference>
<organism evidence="1 2">
    <name type="scientific">Zalaria obscura</name>
    <dbReference type="NCBI Taxonomy" id="2024903"/>
    <lineage>
        <taxon>Eukaryota</taxon>
        <taxon>Fungi</taxon>
        <taxon>Dikarya</taxon>
        <taxon>Ascomycota</taxon>
        <taxon>Pezizomycotina</taxon>
        <taxon>Dothideomycetes</taxon>
        <taxon>Dothideomycetidae</taxon>
        <taxon>Dothideales</taxon>
        <taxon>Zalariaceae</taxon>
        <taxon>Zalaria</taxon>
    </lineage>
</organism>